<keyword evidence="4" id="KW-1185">Reference proteome</keyword>
<dbReference type="InterPro" id="IPR051799">
    <property type="entry name" value="NADH_flavin_oxidoreductase"/>
</dbReference>
<keyword evidence="1" id="KW-0285">Flavoprotein</keyword>
<dbReference type="Proteomes" id="UP001196413">
    <property type="component" value="Unassembled WGS sequence"/>
</dbReference>
<gene>
    <name evidence="3" type="ORF">KIN20_000826</name>
</gene>
<dbReference type="PANTHER" id="PTHR43656:SF5">
    <property type="entry name" value="NADH:FLAVIN OXIDOREDUCTASE_NADH OXIDASE N-TERMINAL DOMAIN-CONTAINING PROTEIN"/>
    <property type="match status" value="1"/>
</dbReference>
<dbReference type="Gene3D" id="3.20.20.70">
    <property type="entry name" value="Aldolase class I"/>
    <property type="match status" value="1"/>
</dbReference>
<evidence type="ECO:0000256" key="1">
    <source>
        <dbReference type="ARBA" id="ARBA00022630"/>
    </source>
</evidence>
<evidence type="ECO:0000313" key="4">
    <source>
        <dbReference type="Proteomes" id="UP001196413"/>
    </source>
</evidence>
<dbReference type="SUPFAM" id="SSF51395">
    <property type="entry name" value="FMN-linked oxidoreductases"/>
    <property type="match status" value="1"/>
</dbReference>
<dbReference type="GO" id="GO:0016491">
    <property type="term" value="F:oxidoreductase activity"/>
    <property type="evidence" value="ECO:0007669"/>
    <property type="project" value="UniProtKB-KW"/>
</dbReference>
<reference evidence="3" key="1">
    <citation type="submission" date="2021-06" db="EMBL/GenBank/DDBJ databases">
        <title>Parelaphostrongylus tenuis whole genome reference sequence.</title>
        <authorList>
            <person name="Garwood T.J."/>
            <person name="Larsen P.A."/>
            <person name="Fountain-Jones N.M."/>
            <person name="Garbe J.R."/>
            <person name="Macchietto M.G."/>
            <person name="Kania S.A."/>
            <person name="Gerhold R.W."/>
            <person name="Richards J.E."/>
            <person name="Wolf T.M."/>
        </authorList>
    </citation>
    <scope>NUCLEOTIDE SEQUENCE</scope>
    <source>
        <strain evidence="3">MNPRO001-30</strain>
        <tissue evidence="3">Meninges</tissue>
    </source>
</reference>
<dbReference type="EMBL" id="JAHQIW010000117">
    <property type="protein sequence ID" value="KAJ1346121.1"/>
    <property type="molecule type" value="Genomic_DNA"/>
</dbReference>
<dbReference type="PANTHER" id="PTHR43656">
    <property type="entry name" value="BINDING OXIDOREDUCTASE, PUTATIVE (AFU_ORTHOLOGUE AFUA_2G08260)-RELATED"/>
    <property type="match status" value="1"/>
</dbReference>
<sequence length="137" mass="15616">MPIRSVHSRIPAEKCDITVLGQEIKFRNGRIAQNRFLKAALTERISSWDPKDLTKRGIPSRSIINLYDKWGHGKFGMILTGNVVVDPNHLESAGNVVFCKENDSAELREVCLEWSKTMRQDGHLLLCSSLMQDDKHR</sequence>
<name>A0AAD5QGE8_PARTN</name>
<organism evidence="3 4">
    <name type="scientific">Parelaphostrongylus tenuis</name>
    <name type="common">Meningeal worm</name>
    <dbReference type="NCBI Taxonomy" id="148309"/>
    <lineage>
        <taxon>Eukaryota</taxon>
        <taxon>Metazoa</taxon>
        <taxon>Ecdysozoa</taxon>
        <taxon>Nematoda</taxon>
        <taxon>Chromadorea</taxon>
        <taxon>Rhabditida</taxon>
        <taxon>Rhabditina</taxon>
        <taxon>Rhabditomorpha</taxon>
        <taxon>Strongyloidea</taxon>
        <taxon>Metastrongylidae</taxon>
        <taxon>Parelaphostrongylus</taxon>
    </lineage>
</organism>
<comment type="caution">
    <text evidence="3">The sequence shown here is derived from an EMBL/GenBank/DDBJ whole genome shotgun (WGS) entry which is preliminary data.</text>
</comment>
<accession>A0AAD5QGE8</accession>
<evidence type="ECO:0000313" key="3">
    <source>
        <dbReference type="EMBL" id="KAJ1346121.1"/>
    </source>
</evidence>
<protein>
    <submittedName>
        <fullName evidence="3">Uncharacterized protein</fullName>
    </submittedName>
</protein>
<keyword evidence="2" id="KW-0560">Oxidoreductase</keyword>
<dbReference type="AlphaFoldDB" id="A0AAD5QGE8"/>
<evidence type="ECO:0000256" key="2">
    <source>
        <dbReference type="ARBA" id="ARBA00023002"/>
    </source>
</evidence>
<dbReference type="InterPro" id="IPR013785">
    <property type="entry name" value="Aldolase_TIM"/>
</dbReference>
<proteinExistence type="predicted"/>